<evidence type="ECO:0000313" key="1">
    <source>
        <dbReference type="EMBL" id="PTL39239.1"/>
    </source>
</evidence>
<dbReference type="SFLD" id="SFLDG01140">
    <property type="entry name" value="C2.B:_Phosphomannomutase_and_P"/>
    <property type="match status" value="1"/>
</dbReference>
<sequence>MGYKAVFIDMDGTLLNSRNEISEQTVKSLQRLEDNGLKVHLATGRHYGIVEPYHKAIGLKTPVICLNGSYIYDPLMKKEIFAKTFNAEAAGLYKRISDNVRMCSNILFHTREGLYCEKIDEHVEHWIQTSGVQPYFQGAMDNLEQLDILKYGIMAEKRSLTKPWSSRTTGLDVIEWKDGFEVVPKGVSKWKGIRTLLKEYAISPSEVITIGDGPNDVEMIRESGLGIAMKNAVEEVLAVSDMTTAYDHNHEGVMNSLSQVLQEQTV</sequence>
<dbReference type="InterPro" id="IPR036412">
    <property type="entry name" value="HAD-like_sf"/>
</dbReference>
<comment type="caution">
    <text evidence="1">The sequence shown here is derived from an EMBL/GenBank/DDBJ whole genome shotgun (WGS) entry which is preliminary data.</text>
</comment>
<dbReference type="GO" id="GO:0000287">
    <property type="term" value="F:magnesium ion binding"/>
    <property type="evidence" value="ECO:0007669"/>
    <property type="project" value="TreeGrafter"/>
</dbReference>
<dbReference type="InterPro" id="IPR023214">
    <property type="entry name" value="HAD_sf"/>
</dbReference>
<dbReference type="Proteomes" id="UP000240509">
    <property type="component" value="Unassembled WGS sequence"/>
</dbReference>
<dbReference type="Gene3D" id="3.30.1240.10">
    <property type="match status" value="1"/>
</dbReference>
<dbReference type="GO" id="GO:0005829">
    <property type="term" value="C:cytosol"/>
    <property type="evidence" value="ECO:0007669"/>
    <property type="project" value="TreeGrafter"/>
</dbReference>
<evidence type="ECO:0000313" key="2">
    <source>
        <dbReference type="Proteomes" id="UP000240509"/>
    </source>
</evidence>
<dbReference type="EMBL" id="PZJJ01000009">
    <property type="protein sequence ID" value="PTL39239.1"/>
    <property type="molecule type" value="Genomic_DNA"/>
</dbReference>
<protein>
    <submittedName>
        <fullName evidence="1">Cof-type HAD-IIB family hydrolase</fullName>
    </submittedName>
</protein>
<dbReference type="PANTHER" id="PTHR10000:SF8">
    <property type="entry name" value="HAD SUPERFAMILY HYDROLASE-LIKE, TYPE 3"/>
    <property type="match status" value="1"/>
</dbReference>
<name>A0A2T4U750_9BACI</name>
<dbReference type="AlphaFoldDB" id="A0A2T4U750"/>
<keyword evidence="2" id="KW-1185">Reference proteome</keyword>
<gene>
    <name evidence="1" type="ORF">C6Y45_07565</name>
</gene>
<dbReference type="SUPFAM" id="SSF56784">
    <property type="entry name" value="HAD-like"/>
    <property type="match status" value="1"/>
</dbReference>
<dbReference type="Gene3D" id="3.40.50.1000">
    <property type="entry name" value="HAD superfamily/HAD-like"/>
    <property type="match status" value="1"/>
</dbReference>
<keyword evidence="1" id="KW-0378">Hydrolase</keyword>
<dbReference type="SFLD" id="SFLDS00003">
    <property type="entry name" value="Haloacid_Dehalogenase"/>
    <property type="match status" value="1"/>
</dbReference>
<dbReference type="Pfam" id="PF08282">
    <property type="entry name" value="Hydrolase_3"/>
    <property type="match status" value="1"/>
</dbReference>
<dbReference type="GO" id="GO:0016791">
    <property type="term" value="F:phosphatase activity"/>
    <property type="evidence" value="ECO:0007669"/>
    <property type="project" value="TreeGrafter"/>
</dbReference>
<dbReference type="NCBIfam" id="TIGR01484">
    <property type="entry name" value="HAD-SF-IIB"/>
    <property type="match status" value="1"/>
</dbReference>
<proteinExistence type="predicted"/>
<dbReference type="RefSeq" id="WP_107584626.1">
    <property type="nucleotide sequence ID" value="NZ_PZJJ01000009.1"/>
</dbReference>
<dbReference type="OrthoDB" id="9806027at2"/>
<dbReference type="NCBIfam" id="TIGR00099">
    <property type="entry name" value="Cof-subfamily"/>
    <property type="match status" value="1"/>
</dbReference>
<dbReference type="InterPro" id="IPR000150">
    <property type="entry name" value="Cof"/>
</dbReference>
<dbReference type="PROSITE" id="PS01228">
    <property type="entry name" value="COF_1"/>
    <property type="match status" value="1"/>
</dbReference>
<dbReference type="InterPro" id="IPR006379">
    <property type="entry name" value="HAD-SF_hydro_IIB"/>
</dbReference>
<organism evidence="1 2">
    <name type="scientific">Alkalicoccus saliphilus</name>
    <dbReference type="NCBI Taxonomy" id="200989"/>
    <lineage>
        <taxon>Bacteria</taxon>
        <taxon>Bacillati</taxon>
        <taxon>Bacillota</taxon>
        <taxon>Bacilli</taxon>
        <taxon>Bacillales</taxon>
        <taxon>Bacillaceae</taxon>
        <taxon>Alkalicoccus</taxon>
    </lineage>
</organism>
<reference evidence="1 2" key="1">
    <citation type="submission" date="2018-03" db="EMBL/GenBank/DDBJ databases">
        <title>Alkalicoccus saliphilus sp. nov., isolated from a mineral pool.</title>
        <authorList>
            <person name="Zhao B."/>
        </authorList>
    </citation>
    <scope>NUCLEOTIDE SEQUENCE [LARGE SCALE GENOMIC DNA]</scope>
    <source>
        <strain evidence="1 2">6AG</strain>
    </source>
</reference>
<accession>A0A2T4U750</accession>
<dbReference type="PANTHER" id="PTHR10000">
    <property type="entry name" value="PHOSPHOSERINE PHOSPHATASE"/>
    <property type="match status" value="1"/>
</dbReference>